<name>A0ACB8Q9Q7_9AGAM</name>
<sequence length="431" mass="48789">MFGYSPHSSYASANPYSTGYGYGYPTGYGPYADPYEAQLRRETLARQRALAEQRARALAEERLRQQQQRTRRPSRAMYSYYDPADDEMFDLDPYAQRRRELEQAQRLREMYSRAARGDHDDELETNEGKGAQREEPSIPVHVRTPSPSSTHCPNAKPPSPAPFPSPHPSSIPRTPSPTSSSPQFPSQSHQSAESRPAPSQQPTQLEAAISIVPTRAAHTAASTIQRGWRKHHALTRLADIRTRFAELGKSFEPPEVLEYTLKDMRAIEGGREEIASIRAECVPYVAFARKPRNSDEESEGEGEVEGDQEKVPQLAYTKATFAVHSLSEQYMRLLNDLDAVSSWGDREVRYRRRALAREIEEEAGRLEEWWKEVWRAGGKEAEARILAGQVVFSILCDIYLDEEISADPKVLDPRCFSNIRDVAKKANFNSS</sequence>
<gene>
    <name evidence="1" type="ORF">K488DRAFT_90239</name>
</gene>
<accession>A0ACB8Q9Q7</accession>
<dbReference type="Proteomes" id="UP000814128">
    <property type="component" value="Unassembled WGS sequence"/>
</dbReference>
<reference evidence="1" key="1">
    <citation type="submission" date="2021-02" db="EMBL/GenBank/DDBJ databases">
        <authorList>
            <consortium name="DOE Joint Genome Institute"/>
            <person name="Ahrendt S."/>
            <person name="Looney B.P."/>
            <person name="Miyauchi S."/>
            <person name="Morin E."/>
            <person name="Drula E."/>
            <person name="Courty P.E."/>
            <person name="Chicoki N."/>
            <person name="Fauchery L."/>
            <person name="Kohler A."/>
            <person name="Kuo A."/>
            <person name="Labutti K."/>
            <person name="Pangilinan J."/>
            <person name="Lipzen A."/>
            <person name="Riley R."/>
            <person name="Andreopoulos W."/>
            <person name="He G."/>
            <person name="Johnson J."/>
            <person name="Barry K.W."/>
            <person name="Grigoriev I.V."/>
            <person name="Nagy L."/>
            <person name="Hibbett D."/>
            <person name="Henrissat B."/>
            <person name="Matheny P.B."/>
            <person name="Labbe J."/>
            <person name="Martin F."/>
        </authorList>
    </citation>
    <scope>NUCLEOTIDE SEQUENCE</scope>
    <source>
        <strain evidence="1">EC-137</strain>
    </source>
</reference>
<comment type="caution">
    <text evidence="1">The sequence shown here is derived from an EMBL/GenBank/DDBJ whole genome shotgun (WGS) entry which is preliminary data.</text>
</comment>
<reference evidence="1" key="2">
    <citation type="journal article" date="2022" name="New Phytol.">
        <title>Evolutionary transition to the ectomycorrhizal habit in the genomes of a hyperdiverse lineage of mushroom-forming fungi.</title>
        <authorList>
            <person name="Looney B."/>
            <person name="Miyauchi S."/>
            <person name="Morin E."/>
            <person name="Drula E."/>
            <person name="Courty P.E."/>
            <person name="Kohler A."/>
            <person name="Kuo A."/>
            <person name="LaButti K."/>
            <person name="Pangilinan J."/>
            <person name="Lipzen A."/>
            <person name="Riley R."/>
            <person name="Andreopoulos W."/>
            <person name="He G."/>
            <person name="Johnson J."/>
            <person name="Nolan M."/>
            <person name="Tritt A."/>
            <person name="Barry K.W."/>
            <person name="Grigoriev I.V."/>
            <person name="Nagy L.G."/>
            <person name="Hibbett D."/>
            <person name="Henrissat B."/>
            <person name="Matheny P.B."/>
            <person name="Labbe J."/>
            <person name="Martin F.M."/>
        </authorList>
    </citation>
    <scope>NUCLEOTIDE SEQUENCE</scope>
    <source>
        <strain evidence="1">EC-137</strain>
    </source>
</reference>
<proteinExistence type="predicted"/>
<evidence type="ECO:0000313" key="1">
    <source>
        <dbReference type="EMBL" id="KAI0027981.1"/>
    </source>
</evidence>
<keyword evidence="2" id="KW-1185">Reference proteome</keyword>
<evidence type="ECO:0000313" key="2">
    <source>
        <dbReference type="Proteomes" id="UP000814128"/>
    </source>
</evidence>
<organism evidence="1 2">
    <name type="scientific">Vararia minispora EC-137</name>
    <dbReference type="NCBI Taxonomy" id="1314806"/>
    <lineage>
        <taxon>Eukaryota</taxon>
        <taxon>Fungi</taxon>
        <taxon>Dikarya</taxon>
        <taxon>Basidiomycota</taxon>
        <taxon>Agaricomycotina</taxon>
        <taxon>Agaricomycetes</taxon>
        <taxon>Russulales</taxon>
        <taxon>Lachnocladiaceae</taxon>
        <taxon>Vararia</taxon>
    </lineage>
</organism>
<dbReference type="EMBL" id="MU273810">
    <property type="protein sequence ID" value="KAI0027981.1"/>
    <property type="molecule type" value="Genomic_DNA"/>
</dbReference>
<protein>
    <submittedName>
        <fullName evidence="1">Uncharacterized protein</fullName>
    </submittedName>
</protein>